<keyword evidence="3" id="KW-1185">Reference proteome</keyword>
<protein>
    <submittedName>
        <fullName evidence="2">Esterase family protein</fullName>
    </submittedName>
</protein>
<sequence>MSHLSLVDGPLPTAISLLAAAAMLWLLAGGRRFWRVSGPLGLIGGAAGAVLLWYLAEQVYGWWDESFPRVLYLWAGAAVAAVLLLVPRLVTTGGVVRRLATVAAALTVAVGAVSQANVQYAAYPTVASMFADQDLATGSITAVAGARHAGSRTIPATTERNWRPPADLPGHGSIYNVAIPGKVSGYRAGKAYVYLPPAYLAGSGNTNLPVLVMIHGKPGGPGSWISSGDLAETMDSYAAEHHGLAPVVIMPDLSMGGAAKWPLCLDSQVARSATYLAVDVPAWVRTTLGAGTANSRQWGIAGLSSGGTCTMQLAANYPQVYPRFLDMSGETEPYVHGGRTRLLRDYFAGDKTAFSRQNALDVLAVRKFPGTVGKFVAGESDAKYGAEMLPVYAAARKAGMDVTFEKASGGHNWRLWSAALAREMPWLMRQLGLAY</sequence>
<dbReference type="Gene3D" id="3.40.50.1820">
    <property type="entry name" value="alpha/beta hydrolase"/>
    <property type="match status" value="1"/>
</dbReference>
<reference evidence="2" key="1">
    <citation type="submission" date="2022-01" db="EMBL/GenBank/DDBJ databases">
        <authorList>
            <person name="Jo J.-H."/>
            <person name="Im W.-T."/>
        </authorList>
    </citation>
    <scope>NUCLEOTIDE SEQUENCE</scope>
    <source>
        <strain evidence="2">I2-34</strain>
    </source>
</reference>
<gene>
    <name evidence="2" type="ORF">LVY72_17635</name>
</gene>
<feature type="transmembrane region" description="Helical" evidence="1">
    <location>
        <begin position="40"/>
        <end position="56"/>
    </location>
</feature>
<evidence type="ECO:0000313" key="2">
    <source>
        <dbReference type="EMBL" id="MCG2623719.1"/>
    </source>
</evidence>
<dbReference type="Proteomes" id="UP001165368">
    <property type="component" value="Unassembled WGS sequence"/>
</dbReference>
<feature type="transmembrane region" description="Helical" evidence="1">
    <location>
        <begin position="71"/>
        <end position="90"/>
    </location>
</feature>
<dbReference type="InterPro" id="IPR029058">
    <property type="entry name" value="AB_hydrolase_fold"/>
</dbReference>
<dbReference type="InterPro" id="IPR050583">
    <property type="entry name" value="Mycobacterial_A85_antigen"/>
</dbReference>
<dbReference type="PANTHER" id="PTHR48098">
    <property type="entry name" value="ENTEROCHELIN ESTERASE-RELATED"/>
    <property type="match status" value="1"/>
</dbReference>
<keyword evidence="1" id="KW-1133">Transmembrane helix</keyword>
<organism evidence="2 3">
    <name type="scientific">Arthrobacter hankyongi</name>
    <dbReference type="NCBI Taxonomy" id="2904801"/>
    <lineage>
        <taxon>Bacteria</taxon>
        <taxon>Bacillati</taxon>
        <taxon>Actinomycetota</taxon>
        <taxon>Actinomycetes</taxon>
        <taxon>Micrococcales</taxon>
        <taxon>Micrococcaceae</taxon>
        <taxon>Arthrobacter</taxon>
    </lineage>
</organism>
<dbReference type="SUPFAM" id="SSF53474">
    <property type="entry name" value="alpha/beta-Hydrolases"/>
    <property type="match status" value="1"/>
</dbReference>
<proteinExistence type="predicted"/>
<accession>A0ABS9LAK6</accession>
<feature type="transmembrane region" description="Helical" evidence="1">
    <location>
        <begin position="12"/>
        <end position="28"/>
    </location>
</feature>
<keyword evidence="1" id="KW-0812">Transmembrane</keyword>
<name>A0ABS9LAK6_9MICC</name>
<dbReference type="EMBL" id="JAKLTQ010000016">
    <property type="protein sequence ID" value="MCG2623719.1"/>
    <property type="molecule type" value="Genomic_DNA"/>
</dbReference>
<dbReference type="Pfam" id="PF00756">
    <property type="entry name" value="Esterase"/>
    <property type="match status" value="1"/>
</dbReference>
<evidence type="ECO:0000256" key="1">
    <source>
        <dbReference type="SAM" id="Phobius"/>
    </source>
</evidence>
<comment type="caution">
    <text evidence="2">The sequence shown here is derived from an EMBL/GenBank/DDBJ whole genome shotgun (WGS) entry which is preliminary data.</text>
</comment>
<dbReference type="PANTHER" id="PTHR48098:SF1">
    <property type="entry name" value="DIACYLGLYCEROL ACYLTRANSFERASE_MYCOLYLTRANSFERASE AG85A"/>
    <property type="match status" value="1"/>
</dbReference>
<keyword evidence="1" id="KW-0472">Membrane</keyword>
<evidence type="ECO:0000313" key="3">
    <source>
        <dbReference type="Proteomes" id="UP001165368"/>
    </source>
</evidence>
<dbReference type="InterPro" id="IPR000801">
    <property type="entry name" value="Esterase-like"/>
</dbReference>
<dbReference type="RefSeq" id="WP_237823487.1">
    <property type="nucleotide sequence ID" value="NZ_JAKLTQ010000016.1"/>
</dbReference>